<evidence type="ECO:0000256" key="3">
    <source>
        <dbReference type="ARBA" id="ARBA00022980"/>
    </source>
</evidence>
<evidence type="ECO:0000313" key="7">
    <source>
        <dbReference type="EMBL" id="KAF2498779.1"/>
    </source>
</evidence>
<evidence type="ECO:0000256" key="5">
    <source>
        <dbReference type="ARBA" id="ARBA00023274"/>
    </source>
</evidence>
<proteinExistence type="inferred from homology"/>
<dbReference type="AlphaFoldDB" id="A0A6A6R2K0"/>
<evidence type="ECO:0000313" key="8">
    <source>
        <dbReference type="Proteomes" id="UP000799750"/>
    </source>
</evidence>
<dbReference type="GO" id="GO:0005762">
    <property type="term" value="C:mitochondrial large ribosomal subunit"/>
    <property type="evidence" value="ECO:0007669"/>
    <property type="project" value="TreeGrafter"/>
</dbReference>
<evidence type="ECO:0000256" key="4">
    <source>
        <dbReference type="ARBA" id="ARBA00023128"/>
    </source>
</evidence>
<organism evidence="7 8">
    <name type="scientific">Lophium mytilinum</name>
    <dbReference type="NCBI Taxonomy" id="390894"/>
    <lineage>
        <taxon>Eukaryota</taxon>
        <taxon>Fungi</taxon>
        <taxon>Dikarya</taxon>
        <taxon>Ascomycota</taxon>
        <taxon>Pezizomycotina</taxon>
        <taxon>Dothideomycetes</taxon>
        <taxon>Pleosporomycetidae</taxon>
        <taxon>Mytilinidiales</taxon>
        <taxon>Mytilinidiaceae</taxon>
        <taxon>Lophium</taxon>
    </lineage>
</organism>
<dbReference type="InterPro" id="IPR042776">
    <property type="entry name" value="Ribosomal_mL53_fung"/>
</dbReference>
<reference evidence="7" key="1">
    <citation type="journal article" date="2020" name="Stud. Mycol.">
        <title>101 Dothideomycetes genomes: a test case for predicting lifestyles and emergence of pathogens.</title>
        <authorList>
            <person name="Haridas S."/>
            <person name="Albert R."/>
            <person name="Binder M."/>
            <person name="Bloem J."/>
            <person name="Labutti K."/>
            <person name="Salamov A."/>
            <person name="Andreopoulos B."/>
            <person name="Baker S."/>
            <person name="Barry K."/>
            <person name="Bills G."/>
            <person name="Bluhm B."/>
            <person name="Cannon C."/>
            <person name="Castanera R."/>
            <person name="Culley D."/>
            <person name="Daum C."/>
            <person name="Ezra D."/>
            <person name="Gonzalez J."/>
            <person name="Henrissat B."/>
            <person name="Kuo A."/>
            <person name="Liang C."/>
            <person name="Lipzen A."/>
            <person name="Lutzoni F."/>
            <person name="Magnuson J."/>
            <person name="Mondo S."/>
            <person name="Nolan M."/>
            <person name="Ohm R."/>
            <person name="Pangilinan J."/>
            <person name="Park H.-J."/>
            <person name="Ramirez L."/>
            <person name="Alfaro M."/>
            <person name="Sun H."/>
            <person name="Tritt A."/>
            <person name="Yoshinaga Y."/>
            <person name="Zwiers L.-H."/>
            <person name="Turgeon B."/>
            <person name="Goodwin S."/>
            <person name="Spatafora J."/>
            <person name="Crous P."/>
            <person name="Grigoriev I."/>
        </authorList>
    </citation>
    <scope>NUCLEOTIDE SEQUENCE</scope>
    <source>
        <strain evidence="7">CBS 269.34</strain>
    </source>
</reference>
<dbReference type="EMBL" id="MU004185">
    <property type="protein sequence ID" value="KAF2498779.1"/>
    <property type="molecule type" value="Genomic_DNA"/>
</dbReference>
<evidence type="ECO:0000256" key="2">
    <source>
        <dbReference type="ARBA" id="ARBA00005557"/>
    </source>
</evidence>
<keyword evidence="8" id="KW-1185">Reference proteome</keyword>
<dbReference type="Pfam" id="PF10780">
    <property type="entry name" value="MRP_L53"/>
    <property type="match status" value="1"/>
</dbReference>
<accession>A0A6A6R2K0</accession>
<dbReference type="GO" id="GO:0003735">
    <property type="term" value="F:structural constituent of ribosome"/>
    <property type="evidence" value="ECO:0007669"/>
    <property type="project" value="TreeGrafter"/>
</dbReference>
<comment type="subcellular location">
    <subcellularLocation>
        <location evidence="1">Mitochondrion</location>
    </subcellularLocation>
</comment>
<keyword evidence="5" id="KW-0687">Ribonucleoprotein</keyword>
<keyword evidence="4" id="KW-0496">Mitochondrion</keyword>
<keyword evidence="3" id="KW-0689">Ribosomal protein</keyword>
<dbReference type="FunFam" id="3.40.30.10:FF:000260">
    <property type="entry name" value="Mitochondrial ribosomal protein L44"/>
    <property type="match status" value="1"/>
</dbReference>
<comment type="similarity">
    <text evidence="2">Belongs to the mitochondrion-specific ribosomal protein mL53 family.</text>
</comment>
<dbReference type="Proteomes" id="UP000799750">
    <property type="component" value="Unassembled WGS sequence"/>
</dbReference>
<protein>
    <recommendedName>
        <fullName evidence="6">Large ribosomal subunit protein mL53</fullName>
    </recommendedName>
</protein>
<name>A0A6A6R2K0_9PEZI</name>
<dbReference type="Gene3D" id="3.40.30.10">
    <property type="entry name" value="Glutaredoxin"/>
    <property type="match status" value="1"/>
</dbReference>
<evidence type="ECO:0000256" key="6">
    <source>
        <dbReference type="ARBA" id="ARBA00035180"/>
    </source>
</evidence>
<gene>
    <name evidence="7" type="ORF">BU16DRAFT_615778</name>
</gene>
<dbReference type="OrthoDB" id="4136894at2759"/>
<evidence type="ECO:0000256" key="1">
    <source>
        <dbReference type="ARBA" id="ARBA00004173"/>
    </source>
</evidence>
<dbReference type="InterPro" id="IPR019716">
    <property type="entry name" value="Ribosomal_mL53"/>
</dbReference>
<sequence>MITRFLSEVRTSFNPFSPLSKTARTFLAQLPPDARATGMLIKHTILPRTSTQKPLLFVKFKDGKELKLDLETMRSTEVMAEVDRHSRILARKEELSG</sequence>
<dbReference type="PANTHER" id="PTHR28236:SF1">
    <property type="entry name" value="LARGE RIBOSOMAL SUBUNIT PROTEIN ML53"/>
    <property type="match status" value="1"/>
</dbReference>
<dbReference type="PANTHER" id="PTHR28236">
    <property type="entry name" value="54S RIBOSOMAL PROTEIN L44, MITOCHONDRIAL"/>
    <property type="match status" value="1"/>
</dbReference>